<accession>A0A2S0N4U2</accession>
<dbReference type="Gene3D" id="3.40.50.2300">
    <property type="match status" value="2"/>
</dbReference>
<keyword evidence="2" id="KW-0813">Transport</keyword>
<dbReference type="PANTHER" id="PTHR47235">
    <property type="entry name" value="BLR6548 PROTEIN"/>
    <property type="match status" value="1"/>
</dbReference>
<keyword evidence="7" id="KW-1185">Reference proteome</keyword>
<sequence>MNTETLPSQHALSASDPRLPRRTLLAGALSLPWLGLSMAHAQESPLKLCQSTALTGPLGDLGSAMHQGAKAAFAAANAKGGVNGRKIELQTLDDGYEIARSLANIDKFLADPACFALFNCMGTPMVGAMMPKVLQSGMPFFTPFTGAQLSRVAGARNVFNLRASYADEAEKAVQHLATLGIKRIGIAYQNNAFGKEVLQGAQQAVADAKLPAPIATTVENDASDADKAARSLSEANPEAVLVGLAGKPALEFAKAFHSLRAGVTMYALSVLGTSANIKALGESARGMAVSQVVPLPTNAVVPVVRDFQQAWKSLGATAEPSHLALEGYINARAFLEALQRAGRNPTRATFIDAVWTLRKWDLGGFEINATAPERSASHFVELTLVSRNGHFIR</sequence>
<gene>
    <name evidence="6" type="ORF">C6571_09425</name>
</gene>
<dbReference type="AlphaFoldDB" id="A0A2S0N4U2"/>
<proteinExistence type="inferred from homology"/>
<reference evidence="6 7" key="1">
    <citation type="submission" date="2018-03" db="EMBL/GenBank/DDBJ databases">
        <title>Genome sequencing of Simplicispira sp.</title>
        <authorList>
            <person name="Kim S.-J."/>
            <person name="Heo J."/>
            <person name="Kwon S.-W."/>
        </authorList>
    </citation>
    <scope>NUCLEOTIDE SEQUENCE [LARGE SCALE GENOMIC DNA]</scope>
    <source>
        <strain evidence="6 7">SC1-8</strain>
    </source>
</reference>
<keyword evidence="3" id="KW-0732">Signal</keyword>
<dbReference type="SUPFAM" id="SSF53822">
    <property type="entry name" value="Periplasmic binding protein-like I"/>
    <property type="match status" value="1"/>
</dbReference>
<dbReference type="PRINTS" id="PR00337">
    <property type="entry name" value="LEUILEVALBP"/>
</dbReference>
<protein>
    <submittedName>
        <fullName evidence="6">ABC transporter substrate-binding protein</fullName>
    </submittedName>
</protein>
<dbReference type="EMBL" id="CP027669">
    <property type="protein sequence ID" value="AVO43169.1"/>
    <property type="molecule type" value="Genomic_DNA"/>
</dbReference>
<organism evidence="6 7">
    <name type="scientific">Simplicispira suum</name>
    <dbReference type="NCBI Taxonomy" id="2109915"/>
    <lineage>
        <taxon>Bacteria</taxon>
        <taxon>Pseudomonadati</taxon>
        <taxon>Pseudomonadota</taxon>
        <taxon>Betaproteobacteria</taxon>
        <taxon>Burkholderiales</taxon>
        <taxon>Comamonadaceae</taxon>
        <taxon>Simplicispira</taxon>
    </lineage>
</organism>
<name>A0A2S0N4U2_9BURK</name>
<evidence type="ECO:0000256" key="3">
    <source>
        <dbReference type="ARBA" id="ARBA00022729"/>
    </source>
</evidence>
<evidence type="ECO:0000256" key="1">
    <source>
        <dbReference type="ARBA" id="ARBA00010062"/>
    </source>
</evidence>
<dbReference type="GO" id="GO:0006865">
    <property type="term" value="P:amino acid transport"/>
    <property type="evidence" value="ECO:0007669"/>
    <property type="project" value="UniProtKB-KW"/>
</dbReference>
<feature type="domain" description="Leucine-binding protein" evidence="5">
    <location>
        <begin position="51"/>
        <end position="378"/>
    </location>
</feature>
<dbReference type="OrthoDB" id="9777352at2"/>
<dbReference type="Pfam" id="PF13458">
    <property type="entry name" value="Peripla_BP_6"/>
    <property type="match status" value="1"/>
</dbReference>
<dbReference type="InterPro" id="IPR000709">
    <property type="entry name" value="Leu_Ile_Val-bd"/>
</dbReference>
<dbReference type="Proteomes" id="UP000239326">
    <property type="component" value="Chromosome"/>
</dbReference>
<evidence type="ECO:0000256" key="4">
    <source>
        <dbReference type="ARBA" id="ARBA00022970"/>
    </source>
</evidence>
<dbReference type="CDD" id="cd06326">
    <property type="entry name" value="PBP1_ABC_ligand_binding-like"/>
    <property type="match status" value="1"/>
</dbReference>
<dbReference type="RefSeq" id="WP_106448144.1">
    <property type="nucleotide sequence ID" value="NZ_CP027669.1"/>
</dbReference>
<evidence type="ECO:0000313" key="6">
    <source>
        <dbReference type="EMBL" id="AVO43169.1"/>
    </source>
</evidence>
<evidence type="ECO:0000256" key="2">
    <source>
        <dbReference type="ARBA" id="ARBA00022448"/>
    </source>
</evidence>
<dbReference type="InterPro" id="IPR028081">
    <property type="entry name" value="Leu-bd"/>
</dbReference>
<keyword evidence="4" id="KW-0029">Amino-acid transport</keyword>
<dbReference type="InterPro" id="IPR028082">
    <property type="entry name" value="Peripla_BP_I"/>
</dbReference>
<evidence type="ECO:0000259" key="5">
    <source>
        <dbReference type="Pfam" id="PF13458"/>
    </source>
</evidence>
<dbReference type="PANTHER" id="PTHR47235:SF1">
    <property type="entry name" value="BLR6548 PROTEIN"/>
    <property type="match status" value="1"/>
</dbReference>
<dbReference type="KEGG" id="simp:C6571_09425"/>
<comment type="similarity">
    <text evidence="1">Belongs to the leucine-binding protein family.</text>
</comment>
<evidence type="ECO:0000313" key="7">
    <source>
        <dbReference type="Proteomes" id="UP000239326"/>
    </source>
</evidence>